<dbReference type="Gene3D" id="2.60.40.2300">
    <property type="entry name" value="Neutral/alkaline non-lysosomal ceramidase, C-terminal domain"/>
    <property type="match status" value="1"/>
</dbReference>
<evidence type="ECO:0000256" key="7">
    <source>
        <dbReference type="SAM" id="MobiDB-lite"/>
    </source>
</evidence>
<dbReference type="GO" id="GO:0006672">
    <property type="term" value="P:ceramide metabolic process"/>
    <property type="evidence" value="ECO:0007669"/>
    <property type="project" value="UniProtKB-ARBA"/>
</dbReference>
<evidence type="ECO:0000259" key="9">
    <source>
        <dbReference type="Pfam" id="PF17048"/>
    </source>
</evidence>
<dbReference type="InterPro" id="IPR031331">
    <property type="entry name" value="NEUT/ALK_ceramidase_C"/>
</dbReference>
<dbReference type="InterPro" id="IPR006823">
    <property type="entry name" value="Ceramidase_alk"/>
</dbReference>
<keyword evidence="6" id="KW-0443">Lipid metabolism</keyword>
<gene>
    <name evidence="10" type="ORF">HHI36_017212</name>
</gene>
<dbReference type="AlphaFoldDB" id="A0ABD2NLS8"/>
<keyword evidence="5" id="KW-0479">Metal-binding</keyword>
<sequence>MGQAFAAGTTDGPGEFDFRQGSVSDNPIWNYLRDLIFPPSAEDKECHSPKEILINSGKIEFPYEWQPNIVSTQLVMIGQLVLIAVPGEFTTMSGRRMRKTIKDAVIENGGSQNTRVVITGLSNLYTSYIATFEEYQIQRYEGASTIFGPYTLAIYQNIYSGLAKALLNDEDVPTGPLPPDFRSQLISFTPPVIFDAPPKGAHFGDCVQQPPEQVQINQTVSAKFIAGNPRNNLMHGKTFLAVEKQLPDESWKVVYTDANWETRFIWKKTCLLKGTSEVTLEWDITENVEPGTYRMRHFGHHKLIIGAILPYSGVTNSFTVGKAS</sequence>
<evidence type="ECO:0000259" key="8">
    <source>
        <dbReference type="Pfam" id="PF04734"/>
    </source>
</evidence>
<evidence type="ECO:0000256" key="4">
    <source>
        <dbReference type="ARBA" id="ARBA00022801"/>
    </source>
</evidence>
<dbReference type="Pfam" id="PF04734">
    <property type="entry name" value="Ceramidase_alk"/>
    <property type="match status" value="1"/>
</dbReference>
<keyword evidence="5" id="KW-0862">Zinc</keyword>
<protein>
    <recommendedName>
        <fullName evidence="3 6">Neutral ceramidase</fullName>
        <ecNumber evidence="2 6">3.5.1.23</ecNumber>
    </recommendedName>
</protein>
<comment type="cofactor">
    <cofactor evidence="5">
        <name>Zn(2+)</name>
        <dbReference type="ChEBI" id="CHEBI:29105"/>
    </cofactor>
    <text evidence="5">Binds 1 zinc ion per subunit.</text>
</comment>
<feature type="region of interest" description="Disordered" evidence="7">
    <location>
        <begin position="1"/>
        <end position="20"/>
    </location>
</feature>
<dbReference type="GO" id="GO:0016020">
    <property type="term" value="C:membrane"/>
    <property type="evidence" value="ECO:0007669"/>
    <property type="project" value="GOC"/>
</dbReference>
<feature type="binding site" evidence="5">
    <location>
        <position position="88"/>
    </location>
    <ligand>
        <name>Zn(2+)</name>
        <dbReference type="ChEBI" id="CHEBI:29105"/>
    </ligand>
</feature>
<dbReference type="PANTHER" id="PTHR12670">
    <property type="entry name" value="CERAMIDASE"/>
    <property type="match status" value="1"/>
</dbReference>
<dbReference type="InterPro" id="IPR031329">
    <property type="entry name" value="NEUT/ALK_ceramidase_N"/>
</dbReference>
<evidence type="ECO:0000256" key="3">
    <source>
        <dbReference type="ARBA" id="ARBA00019235"/>
    </source>
</evidence>
<organism evidence="10 11">
    <name type="scientific">Cryptolaemus montrouzieri</name>
    <dbReference type="NCBI Taxonomy" id="559131"/>
    <lineage>
        <taxon>Eukaryota</taxon>
        <taxon>Metazoa</taxon>
        <taxon>Ecdysozoa</taxon>
        <taxon>Arthropoda</taxon>
        <taxon>Hexapoda</taxon>
        <taxon>Insecta</taxon>
        <taxon>Pterygota</taxon>
        <taxon>Neoptera</taxon>
        <taxon>Endopterygota</taxon>
        <taxon>Coleoptera</taxon>
        <taxon>Polyphaga</taxon>
        <taxon>Cucujiformia</taxon>
        <taxon>Coccinelloidea</taxon>
        <taxon>Coccinellidae</taxon>
        <taxon>Scymninae</taxon>
        <taxon>Scymnini</taxon>
        <taxon>Cryptolaemus</taxon>
    </lineage>
</organism>
<evidence type="ECO:0000256" key="6">
    <source>
        <dbReference type="RuleBase" id="RU366019"/>
    </source>
</evidence>
<comment type="similarity">
    <text evidence="1 6">Belongs to the neutral ceramidase family.</text>
</comment>
<evidence type="ECO:0000256" key="5">
    <source>
        <dbReference type="PIRSR" id="PIRSR606823-2"/>
    </source>
</evidence>
<dbReference type="InterPro" id="IPR038445">
    <property type="entry name" value="NCDase_C_sf"/>
</dbReference>
<feature type="domain" description="Neutral/alkaline non-lysosomal ceramidase N-terminal" evidence="8">
    <location>
        <begin position="1"/>
        <end position="157"/>
    </location>
</feature>
<proteinExistence type="inferred from homology"/>
<name>A0ABD2NLS8_9CUCU</name>
<evidence type="ECO:0000256" key="1">
    <source>
        <dbReference type="ARBA" id="ARBA00009835"/>
    </source>
</evidence>
<keyword evidence="6" id="KW-0746">Sphingolipid metabolism</keyword>
<keyword evidence="4 6" id="KW-0378">Hydrolase</keyword>
<dbReference type="EMBL" id="JABFTP020000124">
    <property type="protein sequence ID" value="KAL3279706.1"/>
    <property type="molecule type" value="Genomic_DNA"/>
</dbReference>
<comment type="caution">
    <text evidence="10">The sequence shown here is derived from an EMBL/GenBank/DDBJ whole genome shotgun (WGS) entry which is preliminary data.</text>
</comment>
<reference evidence="10 11" key="1">
    <citation type="journal article" date="2021" name="BMC Biol.">
        <title>Horizontally acquired antibacterial genes associated with adaptive radiation of ladybird beetles.</title>
        <authorList>
            <person name="Li H.S."/>
            <person name="Tang X.F."/>
            <person name="Huang Y.H."/>
            <person name="Xu Z.Y."/>
            <person name="Chen M.L."/>
            <person name="Du X.Y."/>
            <person name="Qiu B.Y."/>
            <person name="Chen P.T."/>
            <person name="Zhang W."/>
            <person name="Slipinski A."/>
            <person name="Escalona H.E."/>
            <person name="Waterhouse R.M."/>
            <person name="Zwick A."/>
            <person name="Pang H."/>
        </authorList>
    </citation>
    <scope>NUCLEOTIDE SEQUENCE [LARGE SCALE GENOMIC DNA]</scope>
    <source>
        <strain evidence="10">SYSU2018</strain>
    </source>
</reference>
<dbReference type="Pfam" id="PF17048">
    <property type="entry name" value="Ceramidse_alk_C"/>
    <property type="match status" value="1"/>
</dbReference>
<accession>A0ABD2NLS8</accession>
<dbReference type="Proteomes" id="UP001516400">
    <property type="component" value="Unassembled WGS sequence"/>
</dbReference>
<evidence type="ECO:0000313" key="10">
    <source>
        <dbReference type="EMBL" id="KAL3279706.1"/>
    </source>
</evidence>
<evidence type="ECO:0000313" key="11">
    <source>
        <dbReference type="Proteomes" id="UP001516400"/>
    </source>
</evidence>
<evidence type="ECO:0000256" key="2">
    <source>
        <dbReference type="ARBA" id="ARBA00011891"/>
    </source>
</evidence>
<comment type="catalytic activity">
    <reaction evidence="6">
        <text>an N-acylsphing-4-enine + H2O = sphing-4-enine + a fatty acid</text>
        <dbReference type="Rhea" id="RHEA:20856"/>
        <dbReference type="ChEBI" id="CHEBI:15377"/>
        <dbReference type="ChEBI" id="CHEBI:28868"/>
        <dbReference type="ChEBI" id="CHEBI:52639"/>
        <dbReference type="ChEBI" id="CHEBI:57756"/>
        <dbReference type="EC" id="3.5.1.23"/>
    </reaction>
</comment>
<dbReference type="GO" id="GO:0017040">
    <property type="term" value="F:N-acylsphingosine amidohydrolase activity"/>
    <property type="evidence" value="ECO:0007669"/>
    <property type="project" value="UniProtKB-UniRule"/>
</dbReference>
<feature type="domain" description="Neutral/alkaline non-lysosomal ceramidase C-terminal" evidence="9">
    <location>
        <begin position="160"/>
        <end position="320"/>
    </location>
</feature>
<keyword evidence="11" id="KW-1185">Reference proteome</keyword>
<dbReference type="PANTHER" id="PTHR12670:SF1">
    <property type="entry name" value="NEUTRAL CERAMIDASE"/>
    <property type="match status" value="1"/>
</dbReference>
<feature type="binding site" evidence="5">
    <location>
        <position position="128"/>
    </location>
    <ligand>
        <name>Zn(2+)</name>
        <dbReference type="ChEBI" id="CHEBI:29105"/>
    </ligand>
</feature>
<dbReference type="EC" id="3.5.1.23" evidence="2 6"/>